<feature type="region of interest" description="Disordered" evidence="1">
    <location>
        <begin position="1"/>
        <end position="22"/>
    </location>
</feature>
<reference evidence="2" key="1">
    <citation type="submission" date="2020-11" db="EMBL/GenBank/DDBJ databases">
        <authorList>
            <person name="Tran Van P."/>
        </authorList>
    </citation>
    <scope>NUCLEOTIDE SEQUENCE</scope>
</reference>
<protein>
    <submittedName>
        <fullName evidence="2">Uncharacterized protein</fullName>
    </submittedName>
</protein>
<dbReference type="EMBL" id="OD566071">
    <property type="protein sequence ID" value="CAD7443302.1"/>
    <property type="molecule type" value="Genomic_DNA"/>
</dbReference>
<name>A0A7R9EY73_9NEOP</name>
<accession>A0A7R9EY73</accession>
<evidence type="ECO:0000256" key="1">
    <source>
        <dbReference type="SAM" id="MobiDB-lite"/>
    </source>
</evidence>
<sequence>MSWQTVPTPLMNPSETMGDNSCQPPLTPVPIVGIHDSDLSHLKGLYEEGTQDVVTQVFVQGSNSTPWLIRLQNYTSKRKLHLRARARTSVRPSDLLTKQLEWGQPVELSLPCEEHCLSSRWSAKPPTASGTCPVRTGSQSCPPRHCSGILEPSREPHRLCGSSWPSSTGSLEICQAFLSRFFSRTCLRIESGKEACGALLGRCLGVEASSDPLMAEVMNSAPRSISAAVRKVGVGPNLSLNTFVNLSQLVRLRCCVQWITRHGRLREHKVWSGPGSREGGWHGRCKCGEKVNSEAQQSRIWVDGALSEWFGIEQGVNNPFIYDQFIQSIPLAIPQQNIPSGVLATTSGWGAIDKMCLFCDDEENDKEALVSAQTLGCGPTTRSWAEELRDLKVLKKLTSLDLVTLEAKYHKKCYVSLQNHACTNKQKWEPQRENKRLNNMDILFKNMNSLLQSAKEDAQKKLKDQYAMQRREGQLIIGPI</sequence>
<gene>
    <name evidence="2" type="ORF">TBIB3V08_LOCUS5711</name>
</gene>
<evidence type="ECO:0000313" key="2">
    <source>
        <dbReference type="EMBL" id="CAD7443302.1"/>
    </source>
</evidence>
<organism evidence="2">
    <name type="scientific">Timema bartmani</name>
    <dbReference type="NCBI Taxonomy" id="61472"/>
    <lineage>
        <taxon>Eukaryota</taxon>
        <taxon>Metazoa</taxon>
        <taxon>Ecdysozoa</taxon>
        <taxon>Arthropoda</taxon>
        <taxon>Hexapoda</taxon>
        <taxon>Insecta</taxon>
        <taxon>Pterygota</taxon>
        <taxon>Neoptera</taxon>
        <taxon>Polyneoptera</taxon>
        <taxon>Phasmatodea</taxon>
        <taxon>Timematodea</taxon>
        <taxon>Timematoidea</taxon>
        <taxon>Timematidae</taxon>
        <taxon>Timema</taxon>
    </lineage>
</organism>
<dbReference type="AlphaFoldDB" id="A0A7R9EY73"/>
<proteinExistence type="predicted"/>